<reference evidence="2 3" key="1">
    <citation type="journal article" date="2014" name="Agronomy (Basel)">
        <title>A Draft Genome Sequence for Ensete ventricosum, the Drought-Tolerant Tree Against Hunger.</title>
        <authorList>
            <person name="Harrison J."/>
            <person name="Moore K.A."/>
            <person name="Paszkiewicz K."/>
            <person name="Jones T."/>
            <person name="Grant M."/>
            <person name="Ambacheew D."/>
            <person name="Muzemil S."/>
            <person name="Studholme D.J."/>
        </authorList>
    </citation>
    <scope>NUCLEOTIDE SEQUENCE [LARGE SCALE GENOMIC DNA]</scope>
</reference>
<evidence type="ECO:0000313" key="2">
    <source>
        <dbReference type="EMBL" id="RRT43392.1"/>
    </source>
</evidence>
<gene>
    <name evidence="2" type="ORF">B296_00050463</name>
</gene>
<dbReference type="EMBL" id="AMZH03017189">
    <property type="protein sequence ID" value="RRT43392.1"/>
    <property type="molecule type" value="Genomic_DNA"/>
</dbReference>
<proteinExistence type="predicted"/>
<accession>A0A426XV87</accession>
<protein>
    <submittedName>
        <fullName evidence="2">Uncharacterized protein</fullName>
    </submittedName>
</protein>
<dbReference type="Proteomes" id="UP000287651">
    <property type="component" value="Unassembled WGS sequence"/>
</dbReference>
<dbReference type="AlphaFoldDB" id="A0A426XV87"/>
<organism evidence="2 3">
    <name type="scientific">Ensete ventricosum</name>
    <name type="common">Abyssinian banana</name>
    <name type="synonym">Musa ensete</name>
    <dbReference type="NCBI Taxonomy" id="4639"/>
    <lineage>
        <taxon>Eukaryota</taxon>
        <taxon>Viridiplantae</taxon>
        <taxon>Streptophyta</taxon>
        <taxon>Embryophyta</taxon>
        <taxon>Tracheophyta</taxon>
        <taxon>Spermatophyta</taxon>
        <taxon>Magnoliopsida</taxon>
        <taxon>Liliopsida</taxon>
        <taxon>Zingiberales</taxon>
        <taxon>Musaceae</taxon>
        <taxon>Ensete</taxon>
    </lineage>
</organism>
<sequence length="167" mass="18095">MESSIPCSHGGRALIVKGAEKVENAKGNSKYQDRAEGQRPRNFIRPIIWGCTRIILHGFEGPPSIRTVLPTDTDTDDDDDDDDHAKEGALTSSSFTDDDDDDGLNRTPFSLRSGNPCNDDAGSVTEKKMAIDLDVEQMQAKHARVGCDMEPSGTGRTSTSVFGYCIG</sequence>
<name>A0A426XV87_ENSVE</name>
<feature type="compositionally biased region" description="Polar residues" evidence="1">
    <location>
        <begin position="107"/>
        <end position="116"/>
    </location>
</feature>
<comment type="caution">
    <text evidence="2">The sequence shown here is derived from an EMBL/GenBank/DDBJ whole genome shotgun (WGS) entry which is preliminary data.</text>
</comment>
<evidence type="ECO:0000313" key="3">
    <source>
        <dbReference type="Proteomes" id="UP000287651"/>
    </source>
</evidence>
<feature type="region of interest" description="Disordered" evidence="1">
    <location>
        <begin position="62"/>
        <end position="123"/>
    </location>
</feature>
<evidence type="ECO:0000256" key="1">
    <source>
        <dbReference type="SAM" id="MobiDB-lite"/>
    </source>
</evidence>
<feature type="compositionally biased region" description="Acidic residues" evidence="1">
    <location>
        <begin position="73"/>
        <end position="82"/>
    </location>
</feature>